<reference evidence="1 2" key="1">
    <citation type="submission" date="2017-11" db="EMBL/GenBank/DDBJ databases">
        <title>Draft Genome Sequence of Sporolactobacillus inulinus NBRC 111894 Isolated from Koso, a Japanese Sugar-Vegetable Fermented Beverage.</title>
        <authorList>
            <person name="Chiou T.Y."/>
            <person name="Oshima K."/>
            <person name="Suda W."/>
            <person name="Hattori M."/>
            <person name="Takahashi T."/>
        </authorList>
    </citation>
    <scope>NUCLEOTIDE SEQUENCE [LARGE SCALE GENOMIC DNA]</scope>
    <source>
        <strain evidence="1 2">NBRC111894</strain>
    </source>
</reference>
<dbReference type="SUPFAM" id="SSF53062">
    <property type="entry name" value="PTS system fructose IIA component-like"/>
    <property type="match status" value="1"/>
</dbReference>
<dbReference type="GO" id="GO:0009401">
    <property type="term" value="P:phosphoenolpyruvate-dependent sugar phosphotransferase system"/>
    <property type="evidence" value="ECO:0007669"/>
    <property type="project" value="InterPro"/>
</dbReference>
<protein>
    <submittedName>
        <fullName evidence="1">Uncharacterized protein</fullName>
    </submittedName>
</protein>
<dbReference type="GO" id="GO:0016020">
    <property type="term" value="C:membrane"/>
    <property type="evidence" value="ECO:0007669"/>
    <property type="project" value="InterPro"/>
</dbReference>
<evidence type="ECO:0000313" key="1">
    <source>
        <dbReference type="EMBL" id="GAY78839.1"/>
    </source>
</evidence>
<comment type="caution">
    <text evidence="1">The sequence shown here is derived from an EMBL/GenBank/DDBJ whole genome shotgun (WGS) entry which is preliminary data.</text>
</comment>
<dbReference type="AlphaFoldDB" id="A0A4Y1ZIJ3"/>
<dbReference type="Gene3D" id="3.40.50.510">
    <property type="entry name" value="Phosphotransferase system, mannose-type IIA component"/>
    <property type="match status" value="1"/>
</dbReference>
<sequence>MLGGSVNQKVTLCAQKHHAFIIAGFNLPIILEVLFLPEPITKEVLNQKIETCRQAMVLVEPEKLATNEDSEEDFLD</sequence>
<evidence type="ECO:0000313" key="2">
    <source>
        <dbReference type="Proteomes" id="UP000319716"/>
    </source>
</evidence>
<accession>A0A4Y1ZIJ3</accession>
<name>A0A4Y1ZIJ3_9BACL</name>
<dbReference type="InterPro" id="IPR036662">
    <property type="entry name" value="PTS_EIIA_man-typ_sf"/>
</dbReference>
<proteinExistence type="predicted"/>
<organism evidence="1 2">
    <name type="scientific">Sporolactobacillus inulinus</name>
    <dbReference type="NCBI Taxonomy" id="2078"/>
    <lineage>
        <taxon>Bacteria</taxon>
        <taxon>Bacillati</taxon>
        <taxon>Bacillota</taxon>
        <taxon>Bacilli</taxon>
        <taxon>Bacillales</taxon>
        <taxon>Sporolactobacillaceae</taxon>
        <taxon>Sporolactobacillus</taxon>
    </lineage>
</organism>
<gene>
    <name evidence="1" type="ORF">NBRC111894_4393</name>
</gene>
<dbReference type="EMBL" id="BEXB01000064">
    <property type="protein sequence ID" value="GAY78839.1"/>
    <property type="molecule type" value="Genomic_DNA"/>
</dbReference>
<dbReference type="Proteomes" id="UP000319716">
    <property type="component" value="Unassembled WGS sequence"/>
</dbReference>